<evidence type="ECO:0008006" key="3">
    <source>
        <dbReference type="Google" id="ProtNLM"/>
    </source>
</evidence>
<dbReference type="RefSeq" id="WP_309981558.1">
    <property type="nucleotide sequence ID" value="NZ_JAVDTI010000001.1"/>
</dbReference>
<keyword evidence="2" id="KW-1185">Reference proteome</keyword>
<comment type="caution">
    <text evidence="1">The sequence shown here is derived from an EMBL/GenBank/DDBJ whole genome shotgun (WGS) entry which is preliminary data.</text>
</comment>
<accession>A0ABU1QSW7</accession>
<name>A0ABU1QSW7_9BACT</name>
<sequence length="328" mass="37520">MRLHENKELFRDAVTFTAQQKGLPEIYIEKDYWVTFALRRIFEGPSAEYTVFKGGTALSKCFTYINRFSEDIDLIVVKDAGISANRLKDRLKQISNVVSELIPEIEAPGITNKKGMIRKTVHSYSKVFDGNFGQVRDAIILETSWLGSSNPASKGQVASFIYEMMVSRGQADLAAEYGLLPFDVSVLAPKRTLCEKIMSLVRFSYTENPVRDLRSKIRHVYDLHQMLAQDDLSGFFNSPDFEQMLHKVARDDQQSFRNNSDWLYIHPSQALVFSDLDRIWPDLVAAYNGAFRALVFGQLPPDHLVRQSMKRISDRVAQVAWQINRHEG</sequence>
<organism evidence="1 2">
    <name type="scientific">Dyadobacter fermentans</name>
    <dbReference type="NCBI Taxonomy" id="94254"/>
    <lineage>
        <taxon>Bacteria</taxon>
        <taxon>Pseudomonadati</taxon>
        <taxon>Bacteroidota</taxon>
        <taxon>Cytophagia</taxon>
        <taxon>Cytophagales</taxon>
        <taxon>Spirosomataceae</taxon>
        <taxon>Dyadobacter</taxon>
    </lineage>
</organism>
<evidence type="ECO:0000313" key="1">
    <source>
        <dbReference type="EMBL" id="MDR6804246.1"/>
    </source>
</evidence>
<dbReference type="Pfam" id="PF08843">
    <property type="entry name" value="AbiEii"/>
    <property type="match status" value="1"/>
</dbReference>
<evidence type="ECO:0000313" key="2">
    <source>
        <dbReference type="Proteomes" id="UP001264980"/>
    </source>
</evidence>
<proteinExistence type="predicted"/>
<protein>
    <recommendedName>
        <fullName evidence="3">Nucleotidyl transferase AbiEii/AbiGii toxin family protein</fullName>
    </recommendedName>
</protein>
<dbReference type="Gene3D" id="3.10.450.620">
    <property type="entry name" value="JHP933, nucleotidyltransferase-like core domain"/>
    <property type="match status" value="1"/>
</dbReference>
<gene>
    <name evidence="1" type="ORF">J2W84_001283</name>
</gene>
<reference evidence="1 2" key="1">
    <citation type="submission" date="2023-07" db="EMBL/GenBank/DDBJ databases">
        <title>Sorghum-associated microbial communities from plants grown in Nebraska, USA.</title>
        <authorList>
            <person name="Schachtman D."/>
        </authorList>
    </citation>
    <scope>NUCLEOTIDE SEQUENCE [LARGE SCALE GENOMIC DNA]</scope>
    <source>
        <strain evidence="1 2">BE57</strain>
    </source>
</reference>
<dbReference type="Proteomes" id="UP001264980">
    <property type="component" value="Unassembled WGS sequence"/>
</dbReference>
<dbReference type="InterPro" id="IPR014942">
    <property type="entry name" value="AbiEii"/>
</dbReference>
<dbReference type="EMBL" id="JAVDTI010000001">
    <property type="protein sequence ID" value="MDR6804246.1"/>
    <property type="molecule type" value="Genomic_DNA"/>
</dbReference>